<dbReference type="Proteomes" id="UP000000491">
    <property type="component" value="Chromosome"/>
</dbReference>
<dbReference type="KEGG" id="zmp:Zymop_1651"/>
<feature type="domain" description="Gcp-like" evidence="1">
    <location>
        <begin position="29"/>
        <end position="123"/>
    </location>
</feature>
<keyword evidence="2" id="KW-0378">Hydrolase</keyword>
<evidence type="ECO:0000313" key="2">
    <source>
        <dbReference type="EMBL" id="AEI38539.1"/>
    </source>
</evidence>
<dbReference type="GO" id="GO:0006508">
    <property type="term" value="P:proteolysis"/>
    <property type="evidence" value="ECO:0007669"/>
    <property type="project" value="UniProtKB-KW"/>
</dbReference>
<dbReference type="InterPro" id="IPR043129">
    <property type="entry name" value="ATPase_NBD"/>
</dbReference>
<dbReference type="PATRIC" id="fig|579138.3.peg.1754"/>
<dbReference type="InterPro" id="IPR000905">
    <property type="entry name" value="Gcp-like_dom"/>
</dbReference>
<dbReference type="Gene3D" id="3.30.420.40">
    <property type="match status" value="2"/>
</dbReference>
<dbReference type="STRING" id="579138.Zymop_1651"/>
<name>F8EWC9_ZYMMT</name>
<dbReference type="Pfam" id="PF00814">
    <property type="entry name" value="TsaD"/>
    <property type="match status" value="1"/>
</dbReference>
<organism evidence="2 3">
    <name type="scientific">Zymomonas mobilis subsp. pomaceae (strain ATCC 29192 / DSM 22645 / JCM 10191 / CCUG 17912 / NBRC 13757 / NCIMB 11200 / NRRL B-4491 / Barker I)</name>
    <dbReference type="NCBI Taxonomy" id="579138"/>
    <lineage>
        <taxon>Bacteria</taxon>
        <taxon>Pseudomonadati</taxon>
        <taxon>Pseudomonadota</taxon>
        <taxon>Alphaproteobacteria</taxon>
        <taxon>Sphingomonadales</taxon>
        <taxon>Zymomonadaceae</taxon>
        <taxon>Zymomonas</taxon>
    </lineage>
</organism>
<dbReference type="NCBIfam" id="TIGR03725">
    <property type="entry name" value="T6A_YeaZ"/>
    <property type="match status" value="1"/>
</dbReference>
<gene>
    <name evidence="2" type="ordered locus">Zymop_1651</name>
</gene>
<sequence>MRLVIDTATAACSVALLEGQTLIACEKEMVGRGHAEKLLPMIAALPEKGHADHIIVDCGPGSFTGVRVGLAAALALGLGWDAPVTGYASTDLVAGAVFANKLDVSNLTVAFTGGHGELFIQSFTRLDSPARFKALTDLESMRPEVAATRVQDEIIIGSGASALIEARGHGESVEAWPWADDVQFLENTFVNLSPTPIYGRAPDAKISL</sequence>
<dbReference type="eggNOG" id="COG1214">
    <property type="taxonomic scope" value="Bacteria"/>
</dbReference>
<dbReference type="HOGENOM" id="CLU_064886_3_0_5"/>
<dbReference type="SUPFAM" id="SSF53067">
    <property type="entry name" value="Actin-like ATPase domain"/>
    <property type="match status" value="1"/>
</dbReference>
<evidence type="ECO:0000313" key="3">
    <source>
        <dbReference type="Proteomes" id="UP000000491"/>
    </source>
</evidence>
<protein>
    <submittedName>
        <fullName evidence="2">Peptidase M22 glycoprotease</fullName>
    </submittedName>
</protein>
<dbReference type="InterPro" id="IPR022496">
    <property type="entry name" value="T6A_TsaB"/>
</dbReference>
<evidence type="ECO:0000259" key="1">
    <source>
        <dbReference type="Pfam" id="PF00814"/>
    </source>
</evidence>
<dbReference type="RefSeq" id="WP_013934927.1">
    <property type="nucleotide sequence ID" value="NC_015709.1"/>
</dbReference>
<accession>F8EWC9</accession>
<keyword evidence="2" id="KW-0645">Protease</keyword>
<proteinExistence type="predicted"/>
<reference evidence="2 3" key="1">
    <citation type="journal article" date="2011" name="J. Bacteriol.">
        <title>Genome sequence of the ethanol-producing Zymomonas mobilis subsp. pomaceae lectotype strain ATCC 29192.</title>
        <authorList>
            <person name="Kouvelis V.N."/>
            <person name="Davenport K.W."/>
            <person name="Brettin T.S."/>
            <person name="Bruce D."/>
            <person name="Detter C."/>
            <person name="Han C.S."/>
            <person name="Nolan M."/>
            <person name="Tapia R."/>
            <person name="Damoulaki A."/>
            <person name="Kyrpides N.C."/>
            <person name="Typas M.A."/>
            <person name="Pappas K.M."/>
        </authorList>
    </citation>
    <scope>NUCLEOTIDE SEQUENCE [LARGE SCALE GENOMIC DNA]</scope>
    <source>
        <strain evidence="3">ATCC 29192 / DSM 22645 / JCM 10191 / CCUG 17912 / NBRC 13757 / NCIMB 11200 / NRRL B-4491 / Barker I</strain>
    </source>
</reference>
<dbReference type="GO" id="GO:0002949">
    <property type="term" value="P:tRNA threonylcarbamoyladenosine modification"/>
    <property type="evidence" value="ECO:0007669"/>
    <property type="project" value="InterPro"/>
</dbReference>
<dbReference type="EMBL" id="CP002865">
    <property type="protein sequence ID" value="AEI38539.1"/>
    <property type="molecule type" value="Genomic_DNA"/>
</dbReference>
<dbReference type="GO" id="GO:0008233">
    <property type="term" value="F:peptidase activity"/>
    <property type="evidence" value="ECO:0007669"/>
    <property type="project" value="UniProtKB-KW"/>
</dbReference>
<dbReference type="AlphaFoldDB" id="F8EWC9"/>